<dbReference type="Pfam" id="PF00830">
    <property type="entry name" value="Ribosomal_L28"/>
    <property type="match status" value="1"/>
</dbReference>
<feature type="region of interest" description="Disordered" evidence="4">
    <location>
        <begin position="9"/>
        <end position="31"/>
    </location>
</feature>
<protein>
    <submittedName>
        <fullName evidence="5">50S ribosomal protein L28</fullName>
    </submittedName>
</protein>
<sequence length="57" mass="6524">MPKCEICLKGPKKAANRSHSKVKTLRRQNPNLQKLDGHKVCTKCRRTITKKFAEMTA</sequence>
<dbReference type="SUPFAM" id="SSF143800">
    <property type="entry name" value="L28p-like"/>
    <property type="match status" value="1"/>
</dbReference>
<feature type="compositionally biased region" description="Basic residues" evidence="4">
    <location>
        <begin position="10"/>
        <end position="26"/>
    </location>
</feature>
<dbReference type="AlphaFoldDB" id="A0A2H0TZS4"/>
<keyword evidence="2 5" id="KW-0689">Ribosomal protein</keyword>
<gene>
    <name evidence="5" type="ORF">COU28_04300</name>
</gene>
<keyword evidence="3" id="KW-0687">Ribonucleoprotein</keyword>
<accession>A0A2H0TZS4</accession>
<evidence type="ECO:0000256" key="4">
    <source>
        <dbReference type="SAM" id="MobiDB-lite"/>
    </source>
</evidence>
<comment type="caution">
    <text evidence="5">The sequence shown here is derived from an EMBL/GenBank/DDBJ whole genome shotgun (WGS) entry which is preliminary data.</text>
</comment>
<evidence type="ECO:0000313" key="5">
    <source>
        <dbReference type="EMBL" id="PIR77953.1"/>
    </source>
</evidence>
<comment type="similarity">
    <text evidence="1">Belongs to the bacterial ribosomal protein bL28 family.</text>
</comment>
<organism evidence="5 6">
    <name type="scientific">Candidatus Magasanikbacteria bacterium CG10_big_fil_rev_8_21_14_0_10_36_16</name>
    <dbReference type="NCBI Taxonomy" id="1974645"/>
    <lineage>
        <taxon>Bacteria</taxon>
        <taxon>Candidatus Magasanikiibacteriota</taxon>
    </lineage>
</organism>
<dbReference type="InterPro" id="IPR034704">
    <property type="entry name" value="Ribosomal_bL28/bL31-like_sf"/>
</dbReference>
<reference evidence="6" key="1">
    <citation type="submission" date="2017-09" db="EMBL/GenBank/DDBJ databases">
        <title>Depth-based differentiation of microbial function through sediment-hosted aquifers and enrichment of novel symbionts in the deep terrestrial subsurface.</title>
        <authorList>
            <person name="Probst A.J."/>
            <person name="Ladd B."/>
            <person name="Jarett J.K."/>
            <person name="Geller-Mcgrath D.E."/>
            <person name="Sieber C.M.K."/>
            <person name="Emerson J.B."/>
            <person name="Anantharaman K."/>
            <person name="Thomas B.C."/>
            <person name="Malmstrom R."/>
            <person name="Stieglmeier M."/>
            <person name="Klingl A."/>
            <person name="Woyke T."/>
            <person name="Ryan C.M."/>
            <person name="Banfield J.F."/>
        </authorList>
    </citation>
    <scope>NUCLEOTIDE SEQUENCE [LARGE SCALE GENOMIC DNA]</scope>
</reference>
<dbReference type="EMBL" id="PFBU01000081">
    <property type="protein sequence ID" value="PIR77953.1"/>
    <property type="molecule type" value="Genomic_DNA"/>
</dbReference>
<evidence type="ECO:0000256" key="1">
    <source>
        <dbReference type="ARBA" id="ARBA00008760"/>
    </source>
</evidence>
<dbReference type="GO" id="GO:0005840">
    <property type="term" value="C:ribosome"/>
    <property type="evidence" value="ECO:0007669"/>
    <property type="project" value="UniProtKB-KW"/>
</dbReference>
<dbReference type="InterPro" id="IPR037147">
    <property type="entry name" value="Ribosomal_bL28_sf"/>
</dbReference>
<evidence type="ECO:0000256" key="3">
    <source>
        <dbReference type="ARBA" id="ARBA00023274"/>
    </source>
</evidence>
<proteinExistence type="inferred from homology"/>
<dbReference type="InterPro" id="IPR026569">
    <property type="entry name" value="Ribosomal_bL28"/>
</dbReference>
<evidence type="ECO:0000256" key="2">
    <source>
        <dbReference type="ARBA" id="ARBA00022980"/>
    </source>
</evidence>
<dbReference type="Proteomes" id="UP000230852">
    <property type="component" value="Unassembled WGS sequence"/>
</dbReference>
<name>A0A2H0TZS4_9BACT</name>
<evidence type="ECO:0000313" key="6">
    <source>
        <dbReference type="Proteomes" id="UP000230852"/>
    </source>
</evidence>
<dbReference type="GO" id="GO:0003735">
    <property type="term" value="F:structural constituent of ribosome"/>
    <property type="evidence" value="ECO:0007669"/>
    <property type="project" value="InterPro"/>
</dbReference>
<dbReference type="Gene3D" id="2.30.170.40">
    <property type="entry name" value="Ribosomal protein L28/L24"/>
    <property type="match status" value="1"/>
</dbReference>
<dbReference type="GO" id="GO:1990904">
    <property type="term" value="C:ribonucleoprotein complex"/>
    <property type="evidence" value="ECO:0007669"/>
    <property type="project" value="UniProtKB-KW"/>
</dbReference>